<accession>A0AAQ3KCK6</accession>
<feature type="coiled-coil region" evidence="1">
    <location>
        <begin position="272"/>
        <end position="302"/>
    </location>
</feature>
<dbReference type="Proteomes" id="UP001327560">
    <property type="component" value="Chromosome 4"/>
</dbReference>
<proteinExistence type="predicted"/>
<protein>
    <submittedName>
        <fullName evidence="2">Uncharacterized protein</fullName>
    </submittedName>
</protein>
<name>A0AAQ3KCK6_9LILI</name>
<evidence type="ECO:0000313" key="3">
    <source>
        <dbReference type="Proteomes" id="UP001327560"/>
    </source>
</evidence>
<dbReference type="EMBL" id="CP136893">
    <property type="protein sequence ID" value="WOL05967.1"/>
    <property type="molecule type" value="Genomic_DNA"/>
</dbReference>
<dbReference type="PANTHER" id="PTHR33070">
    <property type="entry name" value="OS06G0725500 PROTEIN"/>
    <property type="match status" value="1"/>
</dbReference>
<dbReference type="AlphaFoldDB" id="A0AAQ3KCK6"/>
<keyword evidence="1" id="KW-0175">Coiled coil</keyword>
<organism evidence="2 3">
    <name type="scientific">Canna indica</name>
    <name type="common">Indian-shot</name>
    <dbReference type="NCBI Taxonomy" id="4628"/>
    <lineage>
        <taxon>Eukaryota</taxon>
        <taxon>Viridiplantae</taxon>
        <taxon>Streptophyta</taxon>
        <taxon>Embryophyta</taxon>
        <taxon>Tracheophyta</taxon>
        <taxon>Spermatophyta</taxon>
        <taxon>Magnoliopsida</taxon>
        <taxon>Liliopsida</taxon>
        <taxon>Zingiberales</taxon>
        <taxon>Cannaceae</taxon>
        <taxon>Canna</taxon>
    </lineage>
</organism>
<keyword evidence="3" id="KW-1185">Reference proteome</keyword>
<dbReference type="PANTHER" id="PTHR33070:SF49">
    <property type="entry name" value="OS06G0725500 PROTEIN"/>
    <property type="match status" value="1"/>
</dbReference>
<sequence>MGSGSEEKKRILSTAAVAFRRSISFSAVPRPFRPVPCRGSTRDAAERSFRARSISLPGRLHPLASRFWPELHDLRSWSPSSPASLSDGLTRVHRLLATLPDLLNRPQVKHSLRRRSLSSRLLDDLLRLADANASFRSTALELKHCLSATCTALRRRKQDSRLLAFSCCLRLQRRTEKQLLKLTSSVRAAAGRSPQLIVSSPEDEAAELANVMSEVIRVAAATSAVVFNAVAALSAASTAATATEPPMCTWIAPLLRWREKARLKLTKDGGAVRKSEGAEEEERRALERLQEMEESVAELERGSCHVFTSLVNIRVYLLNILTPGY</sequence>
<dbReference type="Pfam" id="PF03087">
    <property type="entry name" value="BPS1"/>
    <property type="match status" value="1"/>
</dbReference>
<evidence type="ECO:0000256" key="1">
    <source>
        <dbReference type="SAM" id="Coils"/>
    </source>
</evidence>
<dbReference type="GO" id="GO:0048364">
    <property type="term" value="P:root development"/>
    <property type="evidence" value="ECO:0007669"/>
    <property type="project" value="InterPro"/>
</dbReference>
<gene>
    <name evidence="2" type="ORF">Cni_G14698</name>
</gene>
<evidence type="ECO:0000313" key="2">
    <source>
        <dbReference type="EMBL" id="WOL05967.1"/>
    </source>
</evidence>
<dbReference type="GO" id="GO:0048367">
    <property type="term" value="P:shoot system development"/>
    <property type="evidence" value="ECO:0007669"/>
    <property type="project" value="InterPro"/>
</dbReference>
<dbReference type="InterPro" id="IPR004320">
    <property type="entry name" value="BPS1_pln"/>
</dbReference>
<reference evidence="2 3" key="1">
    <citation type="submission" date="2023-10" db="EMBL/GenBank/DDBJ databases">
        <title>Chromosome-scale genome assembly provides insights into flower coloration mechanisms of Canna indica.</title>
        <authorList>
            <person name="Li C."/>
        </authorList>
    </citation>
    <scope>NUCLEOTIDE SEQUENCE [LARGE SCALE GENOMIC DNA]</scope>
    <source>
        <tissue evidence="2">Flower</tissue>
    </source>
</reference>